<dbReference type="InterPro" id="IPR052133">
    <property type="entry name" value="Immune_Signaling-Apoptosis_Reg"/>
</dbReference>
<dbReference type="Proteomes" id="UP001152795">
    <property type="component" value="Unassembled WGS sequence"/>
</dbReference>
<evidence type="ECO:0000313" key="2">
    <source>
        <dbReference type="Proteomes" id="UP001152795"/>
    </source>
</evidence>
<accession>A0A6S7H2P2</accession>
<dbReference type="OrthoDB" id="10015792at2759"/>
<gene>
    <name evidence="1" type="ORF">PACLA_8A079749</name>
</gene>
<dbReference type="AlphaFoldDB" id="A0A6S7H2P2"/>
<evidence type="ECO:0000313" key="1">
    <source>
        <dbReference type="EMBL" id="CAB3996869.1"/>
    </source>
</evidence>
<keyword evidence="2" id="KW-1185">Reference proteome</keyword>
<sequence>MNTGCLSFFTPNHLSHAKQWLLKGSQFTLVCVACLVEIIENKNEPSIRKTKTLQELLKLVSNGAVLTLLAENENVLSHLLKCLWELMENEDGKLTQHITVVEILYQLCCALKSELFVEKVVEKLASKLVSTENVKKVSPQLNLLGKLIQNIPALAGNLIRSRISVVSYLGKWTSYPDEGTRSSLFFILTHFYRYPEYCAEIPWEITDLVFRECCEVLTTATSKELQINSIALLQSLTAKINSSSMSKAITTNKVLVITCLKKAFLSTVDLVQTIAIGCLNNLVEFDESIISTDLPGFIFEVFNSKSDTLLSLGLQSVCRFLDNKQMYTKGHVVYGFDVMLSALLAATDNKNMKVLRQGFEVLRNIFEKCPQELVFISSQDVLKKCLEVITKGLSTCDDTVVLRATSCLGVVLDGRHYGCDVPYGQLRDLIELVVRRLEKVCHSSGHWNRVENKDLKSSTIAAILEVVNKSLELVIRGRSKPPSIEILLACTVESIMQELEEFFNTLLNLCDQICIPNVISNLRNLHDTSAPETFFNVLDKLLHTCSGDAKGMAKKFVSSCFIRIALETKAQHFGKMSSTSVQEAINEFLETICCLLLPNDMREYAKNLLSSSLQRVNGTAQELLQVLKQNNSQDEALKTTQGCILILFNLAYSNGDRLTPRAQLLHALSTFLVLNPTCHFDSSMVILRCLTQLYITELHRGRLDGSPLHVNAQRILAEGLLRNMESLSVLYFHDIALLEWAVVFQDLDPDPRKEIMELWFSHGCETDIKEQEMTFSRRKVDENPKILLMLVSILRTADVHAQNSLLEVIQHVLQSCNVEIVKQVLPDLKQALQKLFLNQAVEPLPNPNMESILQLLCLLVTTCVTEPLDEDCIKLVYHVVNFLTHHANSSRLCVKCLNFLNACIIQDTKHGSDKVLSFLLNHQEYNSFLEKVIHSYQNFTELESTQQSPSLAAVLLSISHLLHLQNVFGISTKNIVTIKIEAVLQLLCHSSNPLLQFAANVFWESVLKCLESSRLFHSNVVLLSEENTACGASSSEGNTTQDSRSERKLTKVHLRMILVYLQNSLLHVNMLVKLTSLRCLEALFSLEEHARDLIQDPWNMFMLRECKDFSSPTTLGCTMRLYSLFLHHKRSKSFTIELPIKDLIKAVLEQSDCEESAKANPMPDLYLSALPRFFSEVIQYNPDLMMDADKSKLKNHVKQLVESYHRSKDEKHEGRFVFLQEMLVHDEIIQGTTKNIPNSLNELLARLE</sequence>
<name>A0A6S7H2P2_PARCT</name>
<dbReference type="GO" id="GO:0007127">
    <property type="term" value="P:meiosis I"/>
    <property type="evidence" value="ECO:0007669"/>
    <property type="project" value="TreeGrafter"/>
</dbReference>
<reference evidence="1" key="1">
    <citation type="submission" date="2020-04" db="EMBL/GenBank/DDBJ databases">
        <authorList>
            <person name="Alioto T."/>
            <person name="Alioto T."/>
            <person name="Gomez Garrido J."/>
        </authorList>
    </citation>
    <scope>NUCLEOTIDE SEQUENCE</scope>
    <source>
        <strain evidence="1">A484AB</strain>
    </source>
</reference>
<dbReference type="InterPro" id="IPR011989">
    <property type="entry name" value="ARM-like"/>
</dbReference>
<organism evidence="1 2">
    <name type="scientific">Paramuricea clavata</name>
    <name type="common">Red gorgonian</name>
    <name type="synonym">Violescent sea-whip</name>
    <dbReference type="NCBI Taxonomy" id="317549"/>
    <lineage>
        <taxon>Eukaryota</taxon>
        <taxon>Metazoa</taxon>
        <taxon>Cnidaria</taxon>
        <taxon>Anthozoa</taxon>
        <taxon>Octocorallia</taxon>
        <taxon>Malacalcyonacea</taxon>
        <taxon>Plexauridae</taxon>
        <taxon>Paramuricea</taxon>
    </lineage>
</organism>
<proteinExistence type="predicted"/>
<dbReference type="EMBL" id="CACRXK020002965">
    <property type="protein sequence ID" value="CAB3996869.1"/>
    <property type="molecule type" value="Genomic_DNA"/>
</dbReference>
<dbReference type="SUPFAM" id="SSF48371">
    <property type="entry name" value="ARM repeat"/>
    <property type="match status" value="1"/>
</dbReference>
<dbReference type="Gene3D" id="1.25.10.10">
    <property type="entry name" value="Leucine-rich Repeat Variant"/>
    <property type="match status" value="1"/>
</dbReference>
<comment type="caution">
    <text evidence="1">The sequence shown here is derived from an EMBL/GenBank/DDBJ whole genome shotgun (WGS) entry which is preliminary data.</text>
</comment>
<dbReference type="PANTHER" id="PTHR12044">
    <property type="entry name" value="BCL2 INTERACTING MEDIATOR OF CELL DEATH"/>
    <property type="match status" value="1"/>
</dbReference>
<dbReference type="InterPro" id="IPR016024">
    <property type="entry name" value="ARM-type_fold"/>
</dbReference>
<dbReference type="PANTHER" id="PTHR12044:SF14">
    <property type="entry name" value="MEIOTIC DOUBLE-STRANDED BREAK FORMATION PROTEIN 1"/>
    <property type="match status" value="1"/>
</dbReference>
<protein>
    <submittedName>
        <fullName evidence="1">Meiosis inhibitor 1</fullName>
    </submittedName>
</protein>